<evidence type="ECO:0000256" key="4">
    <source>
        <dbReference type="ARBA" id="ARBA00023163"/>
    </source>
</evidence>
<evidence type="ECO:0000256" key="2">
    <source>
        <dbReference type="ARBA" id="ARBA00023015"/>
    </source>
</evidence>
<dbReference type="InterPro" id="IPR036390">
    <property type="entry name" value="WH_DNA-bd_sf"/>
</dbReference>
<comment type="similarity">
    <text evidence="1">Belongs to the LysR transcriptional regulatory family.</text>
</comment>
<reference evidence="7" key="1">
    <citation type="journal article" date="2019" name="Int. J. Syst. Evol. Microbiol.">
        <title>The Global Catalogue of Microorganisms (GCM) 10K type strain sequencing project: providing services to taxonomists for standard genome sequencing and annotation.</title>
        <authorList>
            <consortium name="The Broad Institute Genomics Platform"/>
            <consortium name="The Broad Institute Genome Sequencing Center for Infectious Disease"/>
            <person name="Wu L."/>
            <person name="Ma J."/>
        </authorList>
    </citation>
    <scope>NUCLEOTIDE SEQUENCE [LARGE SCALE GENOMIC DNA]</scope>
    <source>
        <strain evidence="7">CCM 8937</strain>
    </source>
</reference>
<sequence>MNIRQLEIFTTVAATGSMTKAAQQLFLSQPAISKAIRELEQSIGVRLFDRIDNRLALNSAGRQFRIRVTQLLTEFNELAQYGD</sequence>
<dbReference type="InterPro" id="IPR036388">
    <property type="entry name" value="WH-like_DNA-bd_sf"/>
</dbReference>
<dbReference type="RefSeq" id="WP_125648441.1">
    <property type="nucleotide sequence ID" value="NZ_JBHTOH010000006.1"/>
</dbReference>
<dbReference type="PANTHER" id="PTHR30126:SF40">
    <property type="entry name" value="HTH-TYPE TRANSCRIPTIONAL REGULATOR GLTR"/>
    <property type="match status" value="1"/>
</dbReference>
<dbReference type="PROSITE" id="PS50931">
    <property type="entry name" value="HTH_LYSR"/>
    <property type="match status" value="1"/>
</dbReference>
<keyword evidence="3" id="KW-0238">DNA-binding</keyword>
<organism evidence="6 7">
    <name type="scientific">Lapidilactobacillus gannanensis</name>
    <dbReference type="NCBI Taxonomy" id="2486002"/>
    <lineage>
        <taxon>Bacteria</taxon>
        <taxon>Bacillati</taxon>
        <taxon>Bacillota</taxon>
        <taxon>Bacilli</taxon>
        <taxon>Lactobacillales</taxon>
        <taxon>Lactobacillaceae</taxon>
        <taxon>Lapidilactobacillus</taxon>
    </lineage>
</organism>
<comment type="caution">
    <text evidence="6">The sequence shown here is derived from an EMBL/GenBank/DDBJ whole genome shotgun (WGS) entry which is preliminary data.</text>
</comment>
<evidence type="ECO:0000256" key="1">
    <source>
        <dbReference type="ARBA" id="ARBA00009437"/>
    </source>
</evidence>
<feature type="domain" description="HTH lysR-type" evidence="5">
    <location>
        <begin position="1"/>
        <end position="58"/>
    </location>
</feature>
<protein>
    <submittedName>
        <fullName evidence="6">LysR family transcriptional regulator</fullName>
    </submittedName>
</protein>
<dbReference type="EMBL" id="JBHTOH010000006">
    <property type="protein sequence ID" value="MFD1410095.1"/>
    <property type="molecule type" value="Genomic_DNA"/>
</dbReference>
<gene>
    <name evidence="6" type="ORF">ACFQ4R_00415</name>
</gene>
<dbReference type="PRINTS" id="PR00039">
    <property type="entry name" value="HTHLYSR"/>
</dbReference>
<keyword evidence="7" id="KW-1185">Reference proteome</keyword>
<keyword evidence="4" id="KW-0804">Transcription</keyword>
<evidence type="ECO:0000259" key="5">
    <source>
        <dbReference type="PROSITE" id="PS50931"/>
    </source>
</evidence>
<dbReference type="Gene3D" id="1.10.10.10">
    <property type="entry name" value="Winged helix-like DNA-binding domain superfamily/Winged helix DNA-binding domain"/>
    <property type="match status" value="1"/>
</dbReference>
<keyword evidence="2" id="KW-0805">Transcription regulation</keyword>
<accession>A0ABW4BKQ5</accession>
<evidence type="ECO:0000256" key="3">
    <source>
        <dbReference type="ARBA" id="ARBA00023125"/>
    </source>
</evidence>
<evidence type="ECO:0000313" key="6">
    <source>
        <dbReference type="EMBL" id="MFD1410095.1"/>
    </source>
</evidence>
<evidence type="ECO:0000313" key="7">
    <source>
        <dbReference type="Proteomes" id="UP001597191"/>
    </source>
</evidence>
<dbReference type="Proteomes" id="UP001597191">
    <property type="component" value="Unassembled WGS sequence"/>
</dbReference>
<proteinExistence type="inferred from homology"/>
<dbReference type="InterPro" id="IPR000847">
    <property type="entry name" value="LysR_HTH_N"/>
</dbReference>
<dbReference type="SUPFAM" id="SSF46785">
    <property type="entry name" value="Winged helix' DNA-binding domain"/>
    <property type="match status" value="1"/>
</dbReference>
<dbReference type="Pfam" id="PF00126">
    <property type="entry name" value="HTH_1"/>
    <property type="match status" value="1"/>
</dbReference>
<name>A0ABW4BKQ5_9LACO</name>
<dbReference type="PANTHER" id="PTHR30126">
    <property type="entry name" value="HTH-TYPE TRANSCRIPTIONAL REGULATOR"/>
    <property type="match status" value="1"/>
</dbReference>